<comment type="caution">
    <text evidence="1">The sequence shown here is derived from an EMBL/GenBank/DDBJ whole genome shotgun (WGS) entry which is preliminary data.</text>
</comment>
<protein>
    <submittedName>
        <fullName evidence="1">DUF2490 domain-containing protein</fullName>
    </submittedName>
</protein>
<organism evidence="1 2">
    <name type="scientific">Flagellimonas algicola</name>
    <dbReference type="NCBI Taxonomy" id="2583815"/>
    <lineage>
        <taxon>Bacteria</taxon>
        <taxon>Pseudomonadati</taxon>
        <taxon>Bacteroidota</taxon>
        <taxon>Flavobacteriia</taxon>
        <taxon>Flavobacteriales</taxon>
        <taxon>Flavobacteriaceae</taxon>
        <taxon>Flagellimonas</taxon>
    </lineage>
</organism>
<dbReference type="Pfam" id="PF10677">
    <property type="entry name" value="DUF2490"/>
    <property type="match status" value="1"/>
</dbReference>
<evidence type="ECO:0000313" key="1">
    <source>
        <dbReference type="EMBL" id="TMU55414.1"/>
    </source>
</evidence>
<sequence length="229" mass="26356">MTISSTKWPIGLVLCLLPLLSLGQGEFTGFWQPQMAVNYKVSGTYSHNLSLAHRIYFVDEGESGFRGRHLDLVHFSKLELSDNQSIALGIQYRYRDLFEQNPNELRLVQQYNFTQKPLAVRFGHRFRSEQRITKLLTVHRFRYRFAVDFPLKGEKLNLGEPFLVISLEGLASFAKSSSPEYDARITSQLGWKFDKGFKLLVGTQYRAENYTATKPDHILFLLTGVQLSL</sequence>
<gene>
    <name evidence="1" type="ORF">FGG15_14670</name>
</gene>
<accession>A0ABY2WM13</accession>
<dbReference type="Proteomes" id="UP000751614">
    <property type="component" value="Unassembled WGS sequence"/>
</dbReference>
<evidence type="ECO:0000313" key="2">
    <source>
        <dbReference type="Proteomes" id="UP000751614"/>
    </source>
</evidence>
<dbReference type="RefSeq" id="WP_138837532.1">
    <property type="nucleotide sequence ID" value="NZ_VCNI01000002.1"/>
</dbReference>
<name>A0ABY2WM13_9FLAO</name>
<keyword evidence="2" id="KW-1185">Reference proteome</keyword>
<dbReference type="EMBL" id="VCNI01000002">
    <property type="protein sequence ID" value="TMU55414.1"/>
    <property type="molecule type" value="Genomic_DNA"/>
</dbReference>
<proteinExistence type="predicted"/>
<reference evidence="1 2" key="1">
    <citation type="submission" date="2019-05" db="EMBL/GenBank/DDBJ databases">
        <title>Flagellimonas sp. AsT0115, sp. nov., isolated from a marine red algae, Asparagopsis taxiformis.</title>
        <authorList>
            <person name="Kim J."/>
            <person name="Jeong S.E."/>
            <person name="Jeon C.O."/>
        </authorList>
    </citation>
    <scope>NUCLEOTIDE SEQUENCE [LARGE SCALE GENOMIC DNA]</scope>
    <source>
        <strain evidence="1 2">AsT0115</strain>
    </source>
</reference>
<dbReference type="InterPro" id="IPR019619">
    <property type="entry name" value="DUF2490"/>
</dbReference>